<evidence type="ECO:0000313" key="2">
    <source>
        <dbReference type="Proteomes" id="UP001432027"/>
    </source>
</evidence>
<dbReference type="EMBL" id="BTSX01000001">
    <property type="protein sequence ID" value="GMS78530.1"/>
    <property type="molecule type" value="Genomic_DNA"/>
</dbReference>
<keyword evidence="2" id="KW-1185">Reference proteome</keyword>
<feature type="non-terminal residue" evidence="1">
    <location>
        <position position="180"/>
    </location>
</feature>
<name>A0AAV5S7S3_9BILA</name>
<evidence type="ECO:0000313" key="1">
    <source>
        <dbReference type="EMBL" id="GMS78530.1"/>
    </source>
</evidence>
<organism evidence="1 2">
    <name type="scientific">Pristionchus entomophagus</name>
    <dbReference type="NCBI Taxonomy" id="358040"/>
    <lineage>
        <taxon>Eukaryota</taxon>
        <taxon>Metazoa</taxon>
        <taxon>Ecdysozoa</taxon>
        <taxon>Nematoda</taxon>
        <taxon>Chromadorea</taxon>
        <taxon>Rhabditida</taxon>
        <taxon>Rhabditina</taxon>
        <taxon>Diplogasteromorpha</taxon>
        <taxon>Diplogasteroidea</taxon>
        <taxon>Neodiplogasteridae</taxon>
        <taxon>Pristionchus</taxon>
    </lineage>
</organism>
<gene>
    <name evidence="1" type="ORF">PENTCL1PPCAC_705</name>
</gene>
<dbReference type="Proteomes" id="UP001432027">
    <property type="component" value="Unassembled WGS sequence"/>
</dbReference>
<reference evidence="1" key="1">
    <citation type="submission" date="2023-10" db="EMBL/GenBank/DDBJ databases">
        <title>Genome assembly of Pristionchus species.</title>
        <authorList>
            <person name="Yoshida K."/>
            <person name="Sommer R.J."/>
        </authorList>
    </citation>
    <scope>NUCLEOTIDE SEQUENCE</scope>
    <source>
        <strain evidence="1">RS0144</strain>
    </source>
</reference>
<accession>A0AAV5S7S3</accession>
<dbReference type="AlphaFoldDB" id="A0AAV5S7S3"/>
<proteinExistence type="predicted"/>
<protein>
    <submittedName>
        <fullName evidence="1">Uncharacterized protein</fullName>
    </submittedName>
</protein>
<comment type="caution">
    <text evidence="1">The sequence shown here is derived from an EMBL/GenBank/DDBJ whole genome shotgun (WGS) entry which is preliminary data.</text>
</comment>
<sequence length="180" mass="20805">MSCPIDIVHSGVSLSPLSLFTLLTTLTTNIHEHHLSFRHNEHEFPIDFLPSMAVLTPDEMELRTKQPSSFCHFHGSNDYGFRAWLSACSSDQIDMILHARNASFTLKQDYDTFQLESQELDFIKIFDSLNIEFRLVHLKVFESLSESGIDYTTNRTMMNTFVKYLQTWYKGAPFDNANLL</sequence>